<evidence type="ECO:0000313" key="4">
    <source>
        <dbReference type="Proteomes" id="UP000298416"/>
    </source>
</evidence>
<dbReference type="AlphaFoldDB" id="A0A8X8YRC0"/>
<dbReference type="PANTHER" id="PTHR37753">
    <property type="entry name" value="OS01G0940600 PROTEIN"/>
    <property type="match status" value="1"/>
</dbReference>
<evidence type="ECO:0000313" key="3">
    <source>
        <dbReference type="EMBL" id="KAG6436819.1"/>
    </source>
</evidence>
<reference evidence="3" key="2">
    <citation type="submission" date="2020-08" db="EMBL/GenBank/DDBJ databases">
        <title>Plant Genome Project.</title>
        <authorList>
            <person name="Zhang R.-G."/>
        </authorList>
    </citation>
    <scope>NUCLEOTIDE SEQUENCE</scope>
    <source>
        <strain evidence="3">Huo1</strain>
        <tissue evidence="3">Leaf</tissue>
    </source>
</reference>
<gene>
    <name evidence="3" type="ORF">SASPL_101721</name>
</gene>
<comment type="caution">
    <text evidence="3">The sequence shown here is derived from an EMBL/GenBank/DDBJ whole genome shotgun (WGS) entry which is preliminary data.</text>
</comment>
<evidence type="ECO:0000256" key="2">
    <source>
        <dbReference type="SAM" id="Phobius"/>
    </source>
</evidence>
<proteinExistence type="predicted"/>
<feature type="region of interest" description="Disordered" evidence="1">
    <location>
        <begin position="117"/>
        <end position="151"/>
    </location>
</feature>
<protein>
    <submittedName>
        <fullName evidence="3">Uncharacterized protein</fullName>
    </submittedName>
</protein>
<evidence type="ECO:0000256" key="1">
    <source>
        <dbReference type="SAM" id="MobiDB-lite"/>
    </source>
</evidence>
<sequence length="151" mass="16901">MLSNSISSPTLILPTTRQHPQLSGFGRRRVVLTRAGPSTTSYIFAFVFPLSLLAGTAITSIRIADKLDQKFLEEVVDLPKSNLAFRIHIKRNSVMTTCVVAMIQLAINQAILEAEDGEEKEDDVHVSSEEEEVKPVRRRNRPTRQIEQSSV</sequence>
<accession>A0A8X8YRC0</accession>
<feature type="transmembrane region" description="Helical" evidence="2">
    <location>
        <begin position="42"/>
        <end position="61"/>
    </location>
</feature>
<keyword evidence="2" id="KW-0472">Membrane</keyword>
<dbReference type="PANTHER" id="PTHR37753:SF1">
    <property type="entry name" value="OS01G0940600 PROTEIN"/>
    <property type="match status" value="1"/>
</dbReference>
<dbReference type="EMBL" id="PNBA02000001">
    <property type="protein sequence ID" value="KAG6436819.1"/>
    <property type="molecule type" value="Genomic_DNA"/>
</dbReference>
<organism evidence="3">
    <name type="scientific">Salvia splendens</name>
    <name type="common">Scarlet sage</name>
    <dbReference type="NCBI Taxonomy" id="180675"/>
    <lineage>
        <taxon>Eukaryota</taxon>
        <taxon>Viridiplantae</taxon>
        <taxon>Streptophyta</taxon>
        <taxon>Embryophyta</taxon>
        <taxon>Tracheophyta</taxon>
        <taxon>Spermatophyta</taxon>
        <taxon>Magnoliopsida</taxon>
        <taxon>eudicotyledons</taxon>
        <taxon>Gunneridae</taxon>
        <taxon>Pentapetalae</taxon>
        <taxon>asterids</taxon>
        <taxon>lamiids</taxon>
        <taxon>Lamiales</taxon>
        <taxon>Lamiaceae</taxon>
        <taxon>Nepetoideae</taxon>
        <taxon>Mentheae</taxon>
        <taxon>Salviinae</taxon>
        <taxon>Salvia</taxon>
        <taxon>Salvia subgen. Calosphace</taxon>
        <taxon>core Calosphace</taxon>
    </lineage>
</organism>
<keyword evidence="2" id="KW-0812">Transmembrane</keyword>
<keyword evidence="2" id="KW-1133">Transmembrane helix</keyword>
<reference evidence="3" key="1">
    <citation type="submission" date="2018-01" db="EMBL/GenBank/DDBJ databases">
        <authorList>
            <person name="Mao J.F."/>
        </authorList>
    </citation>
    <scope>NUCLEOTIDE SEQUENCE</scope>
    <source>
        <strain evidence="3">Huo1</strain>
        <tissue evidence="3">Leaf</tissue>
    </source>
</reference>
<name>A0A8X8YRC0_SALSN</name>
<dbReference type="Proteomes" id="UP000298416">
    <property type="component" value="Unassembled WGS sequence"/>
</dbReference>
<keyword evidence="4" id="KW-1185">Reference proteome</keyword>